<proteinExistence type="predicted"/>
<dbReference type="RefSeq" id="XP_004032190.1">
    <property type="nucleotide sequence ID" value="XM_004032142.1"/>
</dbReference>
<evidence type="ECO:0008006" key="4">
    <source>
        <dbReference type="Google" id="ProtNLM"/>
    </source>
</evidence>
<organism evidence="2 3">
    <name type="scientific">Ichthyophthirius multifiliis</name>
    <name type="common">White spot disease agent</name>
    <name type="synonym">Ich</name>
    <dbReference type="NCBI Taxonomy" id="5932"/>
    <lineage>
        <taxon>Eukaryota</taxon>
        <taxon>Sar</taxon>
        <taxon>Alveolata</taxon>
        <taxon>Ciliophora</taxon>
        <taxon>Intramacronucleata</taxon>
        <taxon>Oligohymenophorea</taxon>
        <taxon>Hymenostomatida</taxon>
        <taxon>Ophryoglenina</taxon>
        <taxon>Ichthyophthirius</taxon>
    </lineage>
</organism>
<evidence type="ECO:0000313" key="3">
    <source>
        <dbReference type="Proteomes" id="UP000008983"/>
    </source>
</evidence>
<keyword evidence="1" id="KW-0812">Transmembrane</keyword>
<dbReference type="AlphaFoldDB" id="G0QW10"/>
<dbReference type="GeneID" id="14906717"/>
<evidence type="ECO:0000256" key="1">
    <source>
        <dbReference type="SAM" id="Phobius"/>
    </source>
</evidence>
<keyword evidence="1" id="KW-1133">Transmembrane helix</keyword>
<gene>
    <name evidence="2" type="ORF">IMG5_128350</name>
</gene>
<reference evidence="2 3" key="1">
    <citation type="submission" date="2011-07" db="EMBL/GenBank/DDBJ databases">
        <authorList>
            <person name="Coyne R."/>
            <person name="Brami D."/>
            <person name="Johnson J."/>
            <person name="Hostetler J."/>
            <person name="Hannick L."/>
            <person name="Clark T."/>
            <person name="Cassidy-Hanley D."/>
            <person name="Inman J."/>
        </authorList>
    </citation>
    <scope>NUCLEOTIDE SEQUENCE [LARGE SCALE GENOMIC DNA]</scope>
    <source>
        <strain evidence="2 3">G5</strain>
    </source>
</reference>
<protein>
    <recommendedName>
        <fullName evidence="4">Transmembrane protein</fullName>
    </recommendedName>
</protein>
<keyword evidence="3" id="KW-1185">Reference proteome</keyword>
<accession>G0QW10</accession>
<keyword evidence="1" id="KW-0472">Membrane</keyword>
<name>G0QW10_ICHMU</name>
<dbReference type="InParanoid" id="G0QW10"/>
<dbReference type="Proteomes" id="UP000008983">
    <property type="component" value="Unassembled WGS sequence"/>
</dbReference>
<dbReference type="EMBL" id="GL983973">
    <property type="protein sequence ID" value="EGR30603.1"/>
    <property type="molecule type" value="Genomic_DNA"/>
</dbReference>
<sequence>MWMNKQINQQIIDMKILSKRKRFSQEFTFQELQVRLVQSKQRKILLINKIIQFIQNQRDQFFKKIIIMIQINKVNYNNNNKQKIIIMKMIIIAMIVIIVKVIIVAVIMKVVIVKIIVVKIVKIQKTMKIRTPTKINKMRKMKRAIIKNKLKIKKRREELVNMKG</sequence>
<feature type="transmembrane region" description="Helical" evidence="1">
    <location>
        <begin position="90"/>
        <end position="117"/>
    </location>
</feature>
<evidence type="ECO:0000313" key="2">
    <source>
        <dbReference type="EMBL" id="EGR30603.1"/>
    </source>
</evidence>